<keyword evidence="3" id="KW-1185">Reference proteome</keyword>
<evidence type="ECO:0000256" key="1">
    <source>
        <dbReference type="SAM" id="MobiDB-lite"/>
    </source>
</evidence>
<proteinExistence type="predicted"/>
<gene>
    <name evidence="2" type="ORF">GCM10025865_02390</name>
</gene>
<organism evidence="2 3">
    <name type="scientific">Paraoerskovia sediminicola</name>
    <dbReference type="NCBI Taxonomy" id="1138587"/>
    <lineage>
        <taxon>Bacteria</taxon>
        <taxon>Bacillati</taxon>
        <taxon>Actinomycetota</taxon>
        <taxon>Actinomycetes</taxon>
        <taxon>Micrococcales</taxon>
        <taxon>Cellulomonadaceae</taxon>
        <taxon>Paraoerskovia</taxon>
    </lineage>
</organism>
<reference evidence="3" key="1">
    <citation type="journal article" date="2019" name="Int. J. Syst. Evol. Microbiol.">
        <title>The Global Catalogue of Microorganisms (GCM) 10K type strain sequencing project: providing services to taxonomists for standard genome sequencing and annotation.</title>
        <authorList>
            <consortium name="The Broad Institute Genomics Platform"/>
            <consortium name="The Broad Institute Genome Sequencing Center for Infectious Disease"/>
            <person name="Wu L."/>
            <person name="Ma J."/>
        </authorList>
    </citation>
    <scope>NUCLEOTIDE SEQUENCE [LARGE SCALE GENOMIC DNA]</scope>
    <source>
        <strain evidence="3">NBRC 108565</strain>
    </source>
</reference>
<accession>A0ABN6X822</accession>
<dbReference type="RefSeq" id="WP_286218237.1">
    <property type="nucleotide sequence ID" value="NZ_AP027729.1"/>
</dbReference>
<evidence type="ECO:0000313" key="2">
    <source>
        <dbReference type="EMBL" id="BDZ40940.1"/>
    </source>
</evidence>
<protein>
    <submittedName>
        <fullName evidence="2">Uncharacterized protein</fullName>
    </submittedName>
</protein>
<name>A0ABN6X822_9CELL</name>
<evidence type="ECO:0000313" key="3">
    <source>
        <dbReference type="Proteomes" id="UP001321475"/>
    </source>
</evidence>
<dbReference type="EMBL" id="AP027729">
    <property type="protein sequence ID" value="BDZ40940.1"/>
    <property type="molecule type" value="Genomic_DNA"/>
</dbReference>
<sequence length="109" mass="11109">MTPTEPGTGTGTGTAPGTAPWAACRVGERVVVRHRSPAPGPPMTDLLGTVVRRDQANDGAGTSADPGDAVVVVRCDAGARAGQEITVPLSDVITSKVIPPRPTRASRRS</sequence>
<feature type="region of interest" description="Disordered" evidence="1">
    <location>
        <begin position="1"/>
        <end position="21"/>
    </location>
</feature>
<dbReference type="Proteomes" id="UP001321475">
    <property type="component" value="Chromosome"/>
</dbReference>